<gene>
    <name evidence="1" type="ORF">TR161036</name>
</gene>
<name>A0A0V0J2T5_SCHSO</name>
<proteinExistence type="predicted"/>
<dbReference type="EMBL" id="GEEE01016370">
    <property type="protein sequence ID" value="JAP46855.1"/>
    <property type="molecule type" value="Transcribed_RNA"/>
</dbReference>
<sequence>MTIRPEKLYSIPLVSDCECACSLVSVKFGSGSTCQDVSSNVTEHVCRLVFSAIRLNVSCCIGSEKLITFRNIEVNISAELFIKDFHRYITVTNVTSFRQIENPYANFEFIIHLSKVKSLDSFTVLKFLLLSVLRDGCKVFGRCHLVTCSYN</sequence>
<evidence type="ECO:0000313" key="1">
    <source>
        <dbReference type="EMBL" id="JAP59815.1"/>
    </source>
</evidence>
<dbReference type="EMBL" id="GEEE01003410">
    <property type="protein sequence ID" value="JAP59815.1"/>
    <property type="molecule type" value="Transcribed_RNA"/>
</dbReference>
<accession>A0A0V0J2T5</accession>
<organism evidence="1">
    <name type="scientific">Schistocephalus solidus</name>
    <name type="common">Tapeworm</name>
    <dbReference type="NCBI Taxonomy" id="70667"/>
    <lineage>
        <taxon>Eukaryota</taxon>
        <taxon>Metazoa</taxon>
        <taxon>Spiralia</taxon>
        <taxon>Lophotrochozoa</taxon>
        <taxon>Platyhelminthes</taxon>
        <taxon>Cestoda</taxon>
        <taxon>Eucestoda</taxon>
        <taxon>Diphyllobothriidea</taxon>
        <taxon>Diphyllobothriidae</taxon>
        <taxon>Schistocephalus</taxon>
    </lineage>
</organism>
<dbReference type="AlphaFoldDB" id="A0A0V0J2T5"/>
<protein>
    <submittedName>
        <fullName evidence="1">Uncharacterized protein</fullName>
    </submittedName>
</protein>
<reference evidence="1" key="1">
    <citation type="submission" date="2016-01" db="EMBL/GenBank/DDBJ databases">
        <title>Reference transcriptome for the parasite Schistocephalus solidus: insights into the molecular evolution of parasitism.</title>
        <authorList>
            <person name="Hebert F.O."/>
            <person name="Grambauer S."/>
            <person name="Barber I."/>
            <person name="Landry C.R."/>
            <person name="Aubin-Horth N."/>
        </authorList>
    </citation>
    <scope>NUCLEOTIDE SEQUENCE</scope>
</reference>